<dbReference type="Proteomes" id="UP000251431">
    <property type="component" value="Unassembled WGS sequence"/>
</dbReference>
<gene>
    <name evidence="1" type="ORF">NCTC7582_02109</name>
</gene>
<sequence length="150" mass="17703">MNIKTIETVYKGYRFRSRLEARWAVFFDALGIDWKYEHEGYDLGKLGWYLPDFEIKLANGDEWFVEVKGNMNDELGIRKAIFLDNASAQLRKIGVMMMSKFEHAYYFCDKDGPDFNKAWIDMMRFGIDLETYNNAVDKAKQARFEHGEKP</sequence>
<name>A0A2X0Y9P5_9BACI</name>
<dbReference type="AlphaFoldDB" id="A0A2X0Y9P5"/>
<evidence type="ECO:0008006" key="3">
    <source>
        <dbReference type="Google" id="ProtNLM"/>
    </source>
</evidence>
<evidence type="ECO:0000313" key="2">
    <source>
        <dbReference type="Proteomes" id="UP000251431"/>
    </source>
</evidence>
<protein>
    <recommendedName>
        <fullName evidence="3">Phage protein</fullName>
    </recommendedName>
</protein>
<accession>A0A2X0Y9P5</accession>
<dbReference type="Gene3D" id="3.40.91.30">
    <property type="match status" value="1"/>
</dbReference>
<organism evidence="1 2">
    <name type="scientific">Lysinibacillus capsici</name>
    <dbReference type="NCBI Taxonomy" id="2115968"/>
    <lineage>
        <taxon>Bacteria</taxon>
        <taxon>Bacillati</taxon>
        <taxon>Bacillota</taxon>
        <taxon>Bacilli</taxon>
        <taxon>Bacillales</taxon>
        <taxon>Bacillaceae</taxon>
        <taxon>Lysinibacillus</taxon>
    </lineage>
</organism>
<proteinExistence type="predicted"/>
<reference evidence="1 2" key="1">
    <citation type="submission" date="2018-06" db="EMBL/GenBank/DDBJ databases">
        <authorList>
            <consortium name="Pathogen Informatics"/>
            <person name="Doyle S."/>
        </authorList>
    </citation>
    <scope>NUCLEOTIDE SEQUENCE [LARGE SCALE GENOMIC DNA]</scope>
    <source>
        <strain evidence="1 2">NCTC7582</strain>
    </source>
</reference>
<evidence type="ECO:0000313" key="1">
    <source>
        <dbReference type="EMBL" id="SPT99160.1"/>
    </source>
</evidence>
<dbReference type="EMBL" id="UAQE01000001">
    <property type="protein sequence ID" value="SPT99160.1"/>
    <property type="molecule type" value="Genomic_DNA"/>
</dbReference>
<dbReference type="RefSeq" id="WP_112117244.1">
    <property type="nucleotide sequence ID" value="NZ_UAQE01000001.1"/>
</dbReference>